<keyword evidence="1" id="KW-0812">Transmembrane</keyword>
<name>A0ABU3SVQ5_9ALTE</name>
<feature type="transmembrane region" description="Helical" evidence="1">
    <location>
        <begin position="211"/>
        <end position="232"/>
    </location>
</feature>
<protein>
    <submittedName>
        <fullName evidence="2">DUF445 family protein</fullName>
    </submittedName>
</protein>
<dbReference type="InterPro" id="IPR007383">
    <property type="entry name" value="DUF445"/>
</dbReference>
<dbReference type="EMBL" id="JAWDIO010000002">
    <property type="protein sequence ID" value="MDU0354100.1"/>
    <property type="molecule type" value="Genomic_DNA"/>
</dbReference>
<dbReference type="PANTHER" id="PTHR38568">
    <property type="entry name" value="DUF445 DOMAIN-CONTAINING PROTEIN-RELATED"/>
    <property type="match status" value="1"/>
</dbReference>
<gene>
    <name evidence="2" type="ORF">RS130_09275</name>
</gene>
<dbReference type="RefSeq" id="WP_316025723.1">
    <property type="nucleotide sequence ID" value="NZ_JAWDIO010000002.1"/>
</dbReference>
<dbReference type="Proteomes" id="UP001247805">
    <property type="component" value="Unassembled WGS sequence"/>
</dbReference>
<accession>A0ABU3SVQ5</accession>
<comment type="caution">
    <text evidence="2">The sequence shown here is derived from an EMBL/GenBank/DDBJ whole genome shotgun (WGS) entry which is preliminary data.</text>
</comment>
<dbReference type="PANTHER" id="PTHR38568:SF1">
    <property type="entry name" value="DUF445 DOMAIN-CONTAINING PROTEIN"/>
    <property type="match status" value="1"/>
</dbReference>
<keyword evidence="1" id="KW-1133">Transmembrane helix</keyword>
<sequence>MNKNIITNVFAALCIAAGFILKNPIIETVGLFALSGALTNWLAIHMLFEKVPGLYGSGVIPEHFEDFKQGIRNLIMQQFFTTENIQRFISDGKQNIDLNLGPIIEKVDLAPTFDSLVAVIQASSFGQMLNMFGGVEALEPLKQPFIDKMTASIKDISQSEQFNEIVQQQLQHPKMGDDLQQKINDIVEKRLNELTPKMVKNIIQQMIKQHLGWLVVWGGVFGGLIGLMTALVRA</sequence>
<evidence type="ECO:0000313" key="3">
    <source>
        <dbReference type="Proteomes" id="UP001247805"/>
    </source>
</evidence>
<keyword evidence="1" id="KW-0472">Membrane</keyword>
<feature type="transmembrane region" description="Helical" evidence="1">
    <location>
        <begin position="5"/>
        <end position="22"/>
    </location>
</feature>
<evidence type="ECO:0000313" key="2">
    <source>
        <dbReference type="EMBL" id="MDU0354100.1"/>
    </source>
</evidence>
<proteinExistence type="predicted"/>
<feature type="transmembrane region" description="Helical" evidence="1">
    <location>
        <begin position="28"/>
        <end position="48"/>
    </location>
</feature>
<dbReference type="Pfam" id="PF04286">
    <property type="entry name" value="DUF445"/>
    <property type="match status" value="1"/>
</dbReference>
<reference evidence="2 3" key="1">
    <citation type="submission" date="2023-10" db="EMBL/GenBank/DDBJ databases">
        <title>Glaciecola aquimarina strain GGW-M5 nov., isolated from a coastal seawater.</title>
        <authorList>
            <person name="Bayburt H."/>
            <person name="Kim J.M."/>
            <person name="Choi B.J."/>
            <person name="Jeon C.O."/>
        </authorList>
    </citation>
    <scope>NUCLEOTIDE SEQUENCE [LARGE SCALE GENOMIC DNA]</scope>
    <source>
        <strain evidence="2 3">KCTC 32108</strain>
    </source>
</reference>
<keyword evidence="3" id="KW-1185">Reference proteome</keyword>
<evidence type="ECO:0000256" key="1">
    <source>
        <dbReference type="SAM" id="Phobius"/>
    </source>
</evidence>
<organism evidence="2 3">
    <name type="scientific">Paraglaciecola aquimarina</name>
    <dbReference type="NCBI Taxonomy" id="1235557"/>
    <lineage>
        <taxon>Bacteria</taxon>
        <taxon>Pseudomonadati</taxon>
        <taxon>Pseudomonadota</taxon>
        <taxon>Gammaproteobacteria</taxon>
        <taxon>Alteromonadales</taxon>
        <taxon>Alteromonadaceae</taxon>
        <taxon>Paraglaciecola</taxon>
    </lineage>
</organism>